<gene>
    <name evidence="2" type="ORF">LTRI10_LOCUS23923</name>
</gene>
<proteinExistence type="predicted"/>
<feature type="domain" description="Reverse transcriptase" evidence="1">
    <location>
        <begin position="4"/>
        <end position="116"/>
    </location>
</feature>
<evidence type="ECO:0000313" key="3">
    <source>
        <dbReference type="Proteomes" id="UP001497516"/>
    </source>
</evidence>
<evidence type="ECO:0000259" key="1">
    <source>
        <dbReference type="Pfam" id="PF00078"/>
    </source>
</evidence>
<dbReference type="EMBL" id="OZ034817">
    <property type="protein sequence ID" value="CAL1382606.1"/>
    <property type="molecule type" value="Genomic_DNA"/>
</dbReference>
<keyword evidence="3" id="KW-1185">Reference proteome</keyword>
<organism evidence="2 3">
    <name type="scientific">Linum trigynum</name>
    <dbReference type="NCBI Taxonomy" id="586398"/>
    <lineage>
        <taxon>Eukaryota</taxon>
        <taxon>Viridiplantae</taxon>
        <taxon>Streptophyta</taxon>
        <taxon>Embryophyta</taxon>
        <taxon>Tracheophyta</taxon>
        <taxon>Spermatophyta</taxon>
        <taxon>Magnoliopsida</taxon>
        <taxon>eudicotyledons</taxon>
        <taxon>Gunneridae</taxon>
        <taxon>Pentapetalae</taxon>
        <taxon>rosids</taxon>
        <taxon>fabids</taxon>
        <taxon>Malpighiales</taxon>
        <taxon>Linaceae</taxon>
        <taxon>Linum</taxon>
    </lineage>
</organism>
<accession>A0AAV2E9L4</accession>
<dbReference type="AlphaFoldDB" id="A0AAV2E9L4"/>
<dbReference type="Proteomes" id="UP001497516">
    <property type="component" value="Chromosome 4"/>
</dbReference>
<dbReference type="PANTHER" id="PTHR31635:SF196">
    <property type="entry name" value="REVERSE TRANSCRIPTASE DOMAIN-CONTAINING PROTEIN-RELATED"/>
    <property type="match status" value="1"/>
</dbReference>
<reference evidence="2 3" key="1">
    <citation type="submission" date="2024-04" db="EMBL/GenBank/DDBJ databases">
        <authorList>
            <person name="Fracassetti M."/>
        </authorList>
    </citation>
    <scope>NUCLEOTIDE SEQUENCE [LARGE SCALE GENOMIC DNA]</scope>
</reference>
<sequence>MKPLMTQLVHETQTSFVHGRQITDNICILQEVVHSMRAKTGRFGWMTLKIDLAKAYDRIQWIFVRDTLVAAKVPQEFIELTMSCITTASMQIQWNGGLTEEFRPSRGLRQGCPLSP</sequence>
<name>A0AAV2E9L4_9ROSI</name>
<dbReference type="InterPro" id="IPR000477">
    <property type="entry name" value="RT_dom"/>
</dbReference>
<evidence type="ECO:0000313" key="2">
    <source>
        <dbReference type="EMBL" id="CAL1382606.1"/>
    </source>
</evidence>
<protein>
    <recommendedName>
        <fullName evidence="1">Reverse transcriptase domain-containing protein</fullName>
    </recommendedName>
</protein>
<dbReference type="Pfam" id="PF00078">
    <property type="entry name" value="RVT_1"/>
    <property type="match status" value="1"/>
</dbReference>
<dbReference type="PANTHER" id="PTHR31635">
    <property type="entry name" value="REVERSE TRANSCRIPTASE DOMAIN-CONTAINING PROTEIN-RELATED"/>
    <property type="match status" value="1"/>
</dbReference>